<feature type="domain" description="Response regulatory" evidence="8">
    <location>
        <begin position="2"/>
        <end position="116"/>
    </location>
</feature>
<keyword evidence="4 7" id="KW-0238">DNA-binding</keyword>
<dbReference type="InterPro" id="IPR011006">
    <property type="entry name" value="CheY-like_superfamily"/>
</dbReference>
<dbReference type="Gene3D" id="3.40.50.2300">
    <property type="match status" value="1"/>
</dbReference>
<dbReference type="GO" id="GO:0000156">
    <property type="term" value="F:phosphorelay response regulator activity"/>
    <property type="evidence" value="ECO:0007669"/>
    <property type="project" value="TreeGrafter"/>
</dbReference>
<evidence type="ECO:0000313" key="11">
    <source>
        <dbReference type="Proteomes" id="UP000515292"/>
    </source>
</evidence>
<keyword evidence="5" id="KW-0804">Transcription</keyword>
<organism evidence="10 11">
    <name type="scientific">Sandaracinobacteroides saxicola</name>
    <dbReference type="NCBI Taxonomy" id="2759707"/>
    <lineage>
        <taxon>Bacteria</taxon>
        <taxon>Pseudomonadati</taxon>
        <taxon>Pseudomonadota</taxon>
        <taxon>Alphaproteobacteria</taxon>
        <taxon>Sphingomonadales</taxon>
        <taxon>Sphingosinicellaceae</taxon>
        <taxon>Sandaracinobacteroides</taxon>
    </lineage>
</organism>
<dbReference type="Proteomes" id="UP000515292">
    <property type="component" value="Chromosome"/>
</dbReference>
<sequence>MKLLLIEDDASTADYVRQGLSELGHACDHAADGLDGLTAALTNAYDALILDRNLPKMDGLSVLQALRAEGKRTPVLILSALGQVDDRVKGLNAGGDDYLVKPFSFQELIARLVAILRRADGEGAVATKMTLLDLELDMLARTARRGARRIELLNKEYQLLEYLMRHQGHVVTRTMMLEAVWDYNFDPGTNVIDVHISRLRAKIDGPGDTPLLHTVRGAGYRLAAGS</sequence>
<keyword evidence="2" id="KW-0902">Two-component regulatory system</keyword>
<name>A0A7G5IMD8_9SPHN</name>
<dbReference type="KEGG" id="sand:H3309_04905"/>
<keyword evidence="1 6" id="KW-0597">Phosphoprotein</keyword>
<dbReference type="GO" id="GO:0005829">
    <property type="term" value="C:cytosol"/>
    <property type="evidence" value="ECO:0007669"/>
    <property type="project" value="TreeGrafter"/>
</dbReference>
<dbReference type="SMART" id="SM00448">
    <property type="entry name" value="REC"/>
    <property type="match status" value="1"/>
</dbReference>
<evidence type="ECO:0000256" key="3">
    <source>
        <dbReference type="ARBA" id="ARBA00023015"/>
    </source>
</evidence>
<evidence type="ECO:0000256" key="1">
    <source>
        <dbReference type="ARBA" id="ARBA00022553"/>
    </source>
</evidence>
<evidence type="ECO:0000313" key="10">
    <source>
        <dbReference type="EMBL" id="QMW24530.1"/>
    </source>
</evidence>
<evidence type="ECO:0000256" key="4">
    <source>
        <dbReference type="ARBA" id="ARBA00023125"/>
    </source>
</evidence>
<dbReference type="GO" id="GO:0006355">
    <property type="term" value="P:regulation of DNA-templated transcription"/>
    <property type="evidence" value="ECO:0007669"/>
    <property type="project" value="InterPro"/>
</dbReference>
<dbReference type="CDD" id="cd00383">
    <property type="entry name" value="trans_reg_C"/>
    <property type="match status" value="1"/>
</dbReference>
<evidence type="ECO:0000256" key="6">
    <source>
        <dbReference type="PROSITE-ProRule" id="PRU00169"/>
    </source>
</evidence>
<dbReference type="FunFam" id="1.10.10.10:FF:000005">
    <property type="entry name" value="Two-component system response regulator"/>
    <property type="match status" value="1"/>
</dbReference>
<evidence type="ECO:0000259" key="9">
    <source>
        <dbReference type="PROSITE" id="PS51755"/>
    </source>
</evidence>
<dbReference type="Pfam" id="PF00486">
    <property type="entry name" value="Trans_reg_C"/>
    <property type="match status" value="1"/>
</dbReference>
<dbReference type="PANTHER" id="PTHR48111">
    <property type="entry name" value="REGULATOR OF RPOS"/>
    <property type="match status" value="1"/>
</dbReference>
<keyword evidence="3" id="KW-0805">Transcription regulation</keyword>
<feature type="modified residue" description="4-aspartylphosphate" evidence="6">
    <location>
        <position position="51"/>
    </location>
</feature>
<dbReference type="InterPro" id="IPR001867">
    <property type="entry name" value="OmpR/PhoB-type_DNA-bd"/>
</dbReference>
<dbReference type="CDD" id="cd19935">
    <property type="entry name" value="REC_OmpR_CusR-like"/>
    <property type="match status" value="1"/>
</dbReference>
<feature type="DNA-binding region" description="OmpR/PhoB-type" evidence="7">
    <location>
        <begin position="126"/>
        <end position="224"/>
    </location>
</feature>
<dbReference type="PROSITE" id="PS50110">
    <property type="entry name" value="RESPONSE_REGULATORY"/>
    <property type="match status" value="1"/>
</dbReference>
<evidence type="ECO:0000259" key="8">
    <source>
        <dbReference type="PROSITE" id="PS50110"/>
    </source>
</evidence>
<evidence type="ECO:0000256" key="5">
    <source>
        <dbReference type="ARBA" id="ARBA00023163"/>
    </source>
</evidence>
<dbReference type="SUPFAM" id="SSF52172">
    <property type="entry name" value="CheY-like"/>
    <property type="match status" value="1"/>
</dbReference>
<dbReference type="Gene3D" id="1.10.10.10">
    <property type="entry name" value="Winged helix-like DNA-binding domain superfamily/Winged helix DNA-binding domain"/>
    <property type="match status" value="1"/>
</dbReference>
<dbReference type="Pfam" id="PF00072">
    <property type="entry name" value="Response_reg"/>
    <property type="match status" value="1"/>
</dbReference>
<feature type="domain" description="OmpR/PhoB-type" evidence="9">
    <location>
        <begin position="126"/>
        <end position="224"/>
    </location>
</feature>
<reference evidence="10 11" key="1">
    <citation type="submission" date="2020-07" db="EMBL/GenBank/DDBJ databases">
        <title>Complete genome sequence for Sandaracinobacter sp. M6.</title>
        <authorList>
            <person name="Tang Y."/>
            <person name="Liu Q."/>
            <person name="Guo Z."/>
            <person name="Lei P."/>
            <person name="Huang B."/>
        </authorList>
    </citation>
    <scope>NUCLEOTIDE SEQUENCE [LARGE SCALE GENOMIC DNA]</scope>
    <source>
        <strain evidence="10 11">M6</strain>
    </source>
</reference>
<protein>
    <submittedName>
        <fullName evidence="10">Winged helix-turn-helix domain-containing protein</fullName>
    </submittedName>
</protein>
<evidence type="ECO:0000256" key="2">
    <source>
        <dbReference type="ARBA" id="ARBA00023012"/>
    </source>
</evidence>
<proteinExistence type="predicted"/>
<gene>
    <name evidence="10" type="ORF">H3309_04905</name>
</gene>
<dbReference type="GO" id="GO:0000976">
    <property type="term" value="F:transcription cis-regulatory region binding"/>
    <property type="evidence" value="ECO:0007669"/>
    <property type="project" value="TreeGrafter"/>
</dbReference>
<dbReference type="AlphaFoldDB" id="A0A7G5IMD8"/>
<dbReference type="InterPro" id="IPR001789">
    <property type="entry name" value="Sig_transdc_resp-reg_receiver"/>
</dbReference>
<dbReference type="EMBL" id="CP059851">
    <property type="protein sequence ID" value="QMW24530.1"/>
    <property type="molecule type" value="Genomic_DNA"/>
</dbReference>
<accession>A0A7G5IMD8</accession>
<dbReference type="PROSITE" id="PS51755">
    <property type="entry name" value="OMPR_PHOB"/>
    <property type="match status" value="1"/>
</dbReference>
<dbReference type="InterPro" id="IPR039420">
    <property type="entry name" value="WalR-like"/>
</dbReference>
<dbReference type="SMART" id="SM00862">
    <property type="entry name" value="Trans_reg_C"/>
    <property type="match status" value="1"/>
</dbReference>
<dbReference type="GO" id="GO:0032993">
    <property type="term" value="C:protein-DNA complex"/>
    <property type="evidence" value="ECO:0007669"/>
    <property type="project" value="TreeGrafter"/>
</dbReference>
<keyword evidence="11" id="KW-1185">Reference proteome</keyword>
<dbReference type="PANTHER" id="PTHR48111:SF76">
    <property type="entry name" value="TWO-COMPONENT RESPONSE REGULATOR"/>
    <property type="match status" value="1"/>
</dbReference>
<dbReference type="Gene3D" id="6.10.250.690">
    <property type="match status" value="1"/>
</dbReference>
<dbReference type="InterPro" id="IPR036388">
    <property type="entry name" value="WH-like_DNA-bd_sf"/>
</dbReference>
<dbReference type="RefSeq" id="WP_182298506.1">
    <property type="nucleotide sequence ID" value="NZ_CP059851.1"/>
</dbReference>
<evidence type="ECO:0000256" key="7">
    <source>
        <dbReference type="PROSITE-ProRule" id="PRU01091"/>
    </source>
</evidence>